<dbReference type="PANTHER" id="PTHR42200:SF2">
    <property type="entry name" value="ARCHAEAL FLAGELLA-RELATED PROTEIN F"/>
    <property type="match status" value="1"/>
</dbReference>
<dbReference type="GO" id="GO:0097588">
    <property type="term" value="P:archaeal or bacterial-type flagellum-dependent cell motility"/>
    <property type="evidence" value="ECO:0007669"/>
    <property type="project" value="InterPro"/>
</dbReference>
<dbReference type="GO" id="GO:0005198">
    <property type="term" value="F:structural molecule activity"/>
    <property type="evidence" value="ECO:0007669"/>
    <property type="project" value="InterPro"/>
</dbReference>
<evidence type="ECO:0000313" key="2">
    <source>
        <dbReference type="EMBL" id="AGB48741.1"/>
    </source>
</evidence>
<keyword evidence="2" id="KW-0282">Flagellum</keyword>
<accession>L0KUE4</accession>
<sequence precursor="true">MGFEISAVVAIFFVSVMVIAAMSYTTISSSNELLSVSTDEHYSLVNKKLQTDIQIVDSSAIIHNSTYQLSLEVLNTGSETLRSDEIDILVDGVYMYHSTSSATVIWTPETSVVLNIYDLSGFGGHRLKVVTENGICDYYSYNI</sequence>
<dbReference type="STRING" id="867904.Metho_0474"/>
<dbReference type="Proteomes" id="UP000010866">
    <property type="component" value="Chromosome"/>
</dbReference>
<keyword evidence="2" id="KW-0966">Cell projection</keyword>
<dbReference type="KEGG" id="mhz:Metho_0474"/>
<keyword evidence="2" id="KW-0969">Cilium</keyword>
<dbReference type="PANTHER" id="PTHR42200">
    <property type="entry name" value="ARCHAEAL FLAGELLA-RELATED PROTEIN F-RELATED"/>
    <property type="match status" value="1"/>
</dbReference>
<dbReference type="InterPro" id="IPR002774">
    <property type="entry name" value="Flagellin_arc-type"/>
</dbReference>
<organism evidence="2 3">
    <name type="scientific">Methanomethylovorans hollandica (strain DSM 15978 / NBRC 107637 / DMS1)</name>
    <dbReference type="NCBI Taxonomy" id="867904"/>
    <lineage>
        <taxon>Archaea</taxon>
        <taxon>Methanobacteriati</taxon>
        <taxon>Methanobacteriota</taxon>
        <taxon>Stenosarchaea group</taxon>
        <taxon>Methanomicrobia</taxon>
        <taxon>Methanosarcinales</taxon>
        <taxon>Methanosarcinaceae</taxon>
        <taxon>Methanomethylovorans</taxon>
    </lineage>
</organism>
<feature type="transmembrane region" description="Helical" evidence="1">
    <location>
        <begin position="6"/>
        <end position="27"/>
    </location>
</feature>
<keyword evidence="1" id="KW-0812">Transmembrane</keyword>
<reference evidence="3" key="1">
    <citation type="submission" date="2012-02" db="EMBL/GenBank/DDBJ databases">
        <title>Complete sequence of chromosome of Methanomethylovorans hollandica DSM 15978.</title>
        <authorList>
            <person name="Lucas S."/>
            <person name="Copeland A."/>
            <person name="Lapidus A."/>
            <person name="Glavina del Rio T."/>
            <person name="Dalin E."/>
            <person name="Tice H."/>
            <person name="Bruce D."/>
            <person name="Goodwin L."/>
            <person name="Pitluck S."/>
            <person name="Peters L."/>
            <person name="Mikhailova N."/>
            <person name="Held B."/>
            <person name="Kyrpides N."/>
            <person name="Mavromatis K."/>
            <person name="Ivanova N."/>
            <person name="Brettin T."/>
            <person name="Detter J.C."/>
            <person name="Han C."/>
            <person name="Larimer F."/>
            <person name="Land M."/>
            <person name="Hauser L."/>
            <person name="Markowitz V."/>
            <person name="Cheng J.-F."/>
            <person name="Hugenholtz P."/>
            <person name="Woyke T."/>
            <person name="Wu D."/>
            <person name="Spring S."/>
            <person name="Schroeder M."/>
            <person name="Brambilla E."/>
            <person name="Klenk H.-P."/>
            <person name="Eisen J.A."/>
        </authorList>
    </citation>
    <scope>NUCLEOTIDE SEQUENCE [LARGE SCALE GENOMIC DNA]</scope>
    <source>
        <strain evidence="3">DSM 15978 / NBRC 107637 / DMS1</strain>
    </source>
</reference>
<dbReference type="Pfam" id="PF01917">
    <property type="entry name" value="Flagellin_arch-type"/>
    <property type="match status" value="1"/>
</dbReference>
<keyword evidence="1" id="KW-0472">Membrane</keyword>
<proteinExistence type="predicted"/>
<gene>
    <name evidence="2" type="ordered locus">Metho_0474</name>
</gene>
<evidence type="ECO:0000313" key="3">
    <source>
        <dbReference type="Proteomes" id="UP000010866"/>
    </source>
</evidence>
<name>L0KUE4_METHD</name>
<dbReference type="AlphaFoldDB" id="L0KUE4"/>
<dbReference type="EMBL" id="CP003362">
    <property type="protein sequence ID" value="AGB48741.1"/>
    <property type="molecule type" value="Genomic_DNA"/>
</dbReference>
<protein>
    <submittedName>
        <fullName evidence="2">Putative archaeal flagellar protein F</fullName>
    </submittedName>
</protein>
<evidence type="ECO:0000256" key="1">
    <source>
        <dbReference type="SAM" id="Phobius"/>
    </source>
</evidence>
<dbReference type="HOGENOM" id="CLU_145174_0_0_2"/>
<keyword evidence="3" id="KW-1185">Reference proteome</keyword>
<keyword evidence="1" id="KW-1133">Transmembrane helix</keyword>